<dbReference type="RefSeq" id="WP_011125864.1">
    <property type="nucleotide sequence ID" value="NC_005042.1"/>
</dbReference>
<dbReference type="PANTHER" id="PTHR43434">
    <property type="entry name" value="PHOSPHOGLYCOLATE PHOSPHATASE"/>
    <property type="match status" value="1"/>
</dbReference>
<protein>
    <submittedName>
        <fullName evidence="1">HAD superfamily hydrolase</fullName>
    </submittedName>
</protein>
<dbReference type="PANTHER" id="PTHR43434:SF21">
    <property type="entry name" value="SLL0295 PROTEIN"/>
    <property type="match status" value="1"/>
</dbReference>
<name>Q7V9V9_PROMA</name>
<reference evidence="1 2" key="1">
    <citation type="journal article" date="2003" name="Proc. Natl. Acad. Sci. U.S.A.">
        <title>Genome sequence of the cyanobacterium Prochlorococcus marinus SS120, a nearly minimal oxyphototrophic genome.</title>
        <authorList>
            <person name="Dufresne A."/>
            <person name="Salanoubat M."/>
            <person name="Partensky F."/>
            <person name="Artiguenave F."/>
            <person name="Axmann I.M."/>
            <person name="Barbe V."/>
            <person name="Duprat S."/>
            <person name="Galperin M.Y."/>
            <person name="Koonin E.V."/>
            <person name="Le Gall F."/>
            <person name="Makarova K.S."/>
            <person name="Ostrowski M."/>
            <person name="Oztas S."/>
            <person name="Robert C."/>
            <person name="Rogozin I.B."/>
            <person name="Scanlan D.J."/>
            <person name="Tandeau de Marsac N."/>
            <person name="Weissenbach J."/>
            <person name="Wincker P."/>
            <person name="Wolf Y.I."/>
            <person name="Hess W.R."/>
        </authorList>
    </citation>
    <scope>NUCLEOTIDE SEQUENCE [LARGE SCALE GENOMIC DNA]</scope>
    <source>
        <strain evidence="2">SARG / CCMP1375 / SS120</strain>
    </source>
</reference>
<gene>
    <name evidence="1" type="ordered locus">Pro_1715</name>
</gene>
<dbReference type="InterPro" id="IPR041492">
    <property type="entry name" value="HAD_2"/>
</dbReference>
<dbReference type="InterPro" id="IPR050155">
    <property type="entry name" value="HAD-like_hydrolase_sf"/>
</dbReference>
<keyword evidence="2" id="KW-1185">Reference proteome</keyword>
<sequence>MTLPQILVFDFDGVIVDGLLEYWDSSRKAFLKIQGALDTDDQLPLEMPHEFRQLRPWVKNGWEMVLLTAELIRKDSPLSMHGAFHFANEYHKNCHTALKTWGWEPKQLQNALDNIRKETIKTDKKKWLASHKLFPNIAERIHQLENESVDFGVLTTKSAEFTSELLNHFNLHPNFLYGHESGQKTTVLLQISKDHSVRGFIEDRRATLETVLNTPGISSIPCYLADWGYLKPDDRKDLPSDIHLLKPEKLMSPLANWP</sequence>
<keyword evidence="1" id="KW-0378">Hydrolase</keyword>
<dbReference type="PATRIC" id="fig|167539.5.peg.1810"/>
<accession>Q7V9V9</accession>
<dbReference type="eggNOG" id="COG0546">
    <property type="taxonomic scope" value="Bacteria"/>
</dbReference>
<organism evidence="1 2">
    <name type="scientific">Prochlorococcus marinus (strain SARG / CCMP1375 / SS120)</name>
    <dbReference type="NCBI Taxonomy" id="167539"/>
    <lineage>
        <taxon>Bacteria</taxon>
        <taxon>Bacillati</taxon>
        <taxon>Cyanobacteriota</taxon>
        <taxon>Cyanophyceae</taxon>
        <taxon>Synechococcales</taxon>
        <taxon>Prochlorococcaceae</taxon>
        <taxon>Prochlorococcus</taxon>
    </lineage>
</organism>
<dbReference type="Proteomes" id="UP000001420">
    <property type="component" value="Chromosome"/>
</dbReference>
<dbReference type="Gene3D" id="1.10.150.240">
    <property type="entry name" value="Putative phosphatase, domain 2"/>
    <property type="match status" value="1"/>
</dbReference>
<dbReference type="KEGG" id="pma:Pro_1715"/>
<dbReference type="AlphaFoldDB" id="Q7V9V9"/>
<dbReference type="Gene3D" id="3.40.50.1000">
    <property type="entry name" value="HAD superfamily/HAD-like"/>
    <property type="match status" value="1"/>
</dbReference>
<dbReference type="GO" id="GO:0005829">
    <property type="term" value="C:cytosol"/>
    <property type="evidence" value="ECO:0007669"/>
    <property type="project" value="TreeGrafter"/>
</dbReference>
<evidence type="ECO:0000313" key="2">
    <source>
        <dbReference type="Proteomes" id="UP000001420"/>
    </source>
</evidence>
<dbReference type="InterPro" id="IPR023198">
    <property type="entry name" value="PGP-like_dom2"/>
</dbReference>
<dbReference type="InterPro" id="IPR023214">
    <property type="entry name" value="HAD_sf"/>
</dbReference>
<evidence type="ECO:0000313" key="1">
    <source>
        <dbReference type="EMBL" id="AAQ00759.1"/>
    </source>
</evidence>
<dbReference type="HOGENOM" id="CLU_072689_1_0_3"/>
<dbReference type="EnsemblBacteria" id="AAQ00759">
    <property type="protein sequence ID" value="AAQ00759"/>
    <property type="gene ID" value="Pro_1715"/>
</dbReference>
<proteinExistence type="predicted"/>
<dbReference type="InterPro" id="IPR036412">
    <property type="entry name" value="HAD-like_sf"/>
</dbReference>
<dbReference type="GO" id="GO:0006281">
    <property type="term" value="P:DNA repair"/>
    <property type="evidence" value="ECO:0007669"/>
    <property type="project" value="TreeGrafter"/>
</dbReference>
<dbReference type="Pfam" id="PF13419">
    <property type="entry name" value="HAD_2"/>
    <property type="match status" value="1"/>
</dbReference>
<dbReference type="OrthoDB" id="368044at2"/>
<dbReference type="EMBL" id="AE017126">
    <property type="protein sequence ID" value="AAQ00759.1"/>
    <property type="molecule type" value="Genomic_DNA"/>
</dbReference>
<dbReference type="SUPFAM" id="SSF56784">
    <property type="entry name" value="HAD-like"/>
    <property type="match status" value="1"/>
</dbReference>
<dbReference type="GO" id="GO:0008967">
    <property type="term" value="F:phosphoglycolate phosphatase activity"/>
    <property type="evidence" value="ECO:0007669"/>
    <property type="project" value="TreeGrafter"/>
</dbReference>
<dbReference type="STRING" id="167539.Pro_1715"/>